<comment type="similarity">
    <text evidence="4">Belongs to the AIM11 family.</text>
</comment>
<dbReference type="PANTHER" id="PTHR39136">
    <property type="entry name" value="ALTERED INHERITANCE OF MITOCHONDRIA PROTEIN 11"/>
    <property type="match status" value="1"/>
</dbReference>
<dbReference type="InterPro" id="IPR038814">
    <property type="entry name" value="AIM11"/>
</dbReference>
<feature type="region of interest" description="Disordered" evidence="5">
    <location>
        <begin position="1"/>
        <end position="27"/>
    </location>
</feature>
<proteinExistence type="inferred from homology"/>
<dbReference type="Proteomes" id="UP000593566">
    <property type="component" value="Unassembled WGS sequence"/>
</dbReference>
<sequence length="191" mass="21277">MALLQRPPLPPMSSPETPRPPSSSTRTRNQLNIFLTGAALLTLSSLLTRRSLHLRRRSIIPRFYHPSNQHPSLKIDGRLEAYQALGIATVNVASFFTMAGGGLLWAFDIGSVEDIGRRVGGGRGGGGKWRGRGERGEDEEEFEKWVASLTGRQTAEERRWSARGPEEEERAREEGYAVVEPRGMNERGKPR</sequence>
<name>A0A8H6CG86_9LECA</name>
<comment type="subcellular location">
    <subcellularLocation>
        <location evidence="4">Membrane</location>
        <topology evidence="4">Multi-pass membrane protein</topology>
    </subcellularLocation>
</comment>
<gene>
    <name evidence="4" type="primary">AIM11</name>
    <name evidence="6" type="ORF">HO133_000868</name>
</gene>
<accession>A0A8H6CG86</accession>
<dbReference type="GO" id="GO:0005739">
    <property type="term" value="C:mitochondrion"/>
    <property type="evidence" value="ECO:0007669"/>
    <property type="project" value="TreeGrafter"/>
</dbReference>
<evidence type="ECO:0000313" key="7">
    <source>
        <dbReference type="Proteomes" id="UP000593566"/>
    </source>
</evidence>
<dbReference type="GO" id="GO:0016020">
    <property type="term" value="C:membrane"/>
    <property type="evidence" value="ECO:0007669"/>
    <property type="project" value="UniProtKB-SubCell"/>
</dbReference>
<comment type="caution">
    <text evidence="6">The sequence shown here is derived from an EMBL/GenBank/DDBJ whole genome shotgun (WGS) entry which is preliminary data.</text>
</comment>
<evidence type="ECO:0000313" key="6">
    <source>
        <dbReference type="EMBL" id="KAF6222818.1"/>
    </source>
</evidence>
<organism evidence="6 7">
    <name type="scientific">Letharia lupina</name>
    <dbReference type="NCBI Taxonomy" id="560253"/>
    <lineage>
        <taxon>Eukaryota</taxon>
        <taxon>Fungi</taxon>
        <taxon>Dikarya</taxon>
        <taxon>Ascomycota</taxon>
        <taxon>Pezizomycotina</taxon>
        <taxon>Lecanoromycetes</taxon>
        <taxon>OSLEUM clade</taxon>
        <taxon>Lecanoromycetidae</taxon>
        <taxon>Lecanorales</taxon>
        <taxon>Lecanorineae</taxon>
        <taxon>Parmeliaceae</taxon>
        <taxon>Letharia</taxon>
    </lineage>
</organism>
<keyword evidence="2" id="KW-1133">Transmembrane helix</keyword>
<dbReference type="EMBL" id="JACCJB010000011">
    <property type="protein sequence ID" value="KAF6222818.1"/>
    <property type="molecule type" value="Genomic_DNA"/>
</dbReference>
<feature type="compositionally biased region" description="Pro residues" evidence="5">
    <location>
        <begin position="7"/>
        <end position="21"/>
    </location>
</feature>
<evidence type="ECO:0000256" key="1">
    <source>
        <dbReference type="ARBA" id="ARBA00022692"/>
    </source>
</evidence>
<evidence type="ECO:0000256" key="4">
    <source>
        <dbReference type="RuleBase" id="RU367098"/>
    </source>
</evidence>
<evidence type="ECO:0000256" key="2">
    <source>
        <dbReference type="ARBA" id="ARBA00022989"/>
    </source>
</evidence>
<feature type="region of interest" description="Disordered" evidence="5">
    <location>
        <begin position="120"/>
        <end position="191"/>
    </location>
</feature>
<evidence type="ECO:0000256" key="5">
    <source>
        <dbReference type="SAM" id="MobiDB-lite"/>
    </source>
</evidence>
<dbReference type="AlphaFoldDB" id="A0A8H6CG86"/>
<keyword evidence="1" id="KW-0812">Transmembrane</keyword>
<evidence type="ECO:0000256" key="3">
    <source>
        <dbReference type="ARBA" id="ARBA00023136"/>
    </source>
</evidence>
<keyword evidence="7" id="KW-1185">Reference proteome</keyword>
<dbReference type="PANTHER" id="PTHR39136:SF1">
    <property type="entry name" value="ALTERED INHERITANCE OF MITOCHONDRIA PROTEIN 11"/>
    <property type="match status" value="1"/>
</dbReference>
<reference evidence="6 7" key="1">
    <citation type="journal article" date="2020" name="Genomics">
        <title>Complete, high-quality genomes from long-read metagenomic sequencing of two wolf lichen thalli reveals enigmatic genome architecture.</title>
        <authorList>
            <person name="McKenzie S.K."/>
            <person name="Walston R.F."/>
            <person name="Allen J.L."/>
        </authorList>
    </citation>
    <scope>NUCLEOTIDE SEQUENCE [LARGE SCALE GENOMIC DNA]</scope>
    <source>
        <strain evidence="6">WasteWater1</strain>
    </source>
</reference>
<keyword evidence="3" id="KW-0472">Membrane</keyword>
<protein>
    <recommendedName>
        <fullName evidence="4">Altered inheritance of mitochondria protein 11</fullName>
    </recommendedName>
</protein>